<dbReference type="Proteomes" id="UP000215902">
    <property type="component" value="Unassembled WGS sequence"/>
</dbReference>
<name>A0A267FS01_9PLAT</name>
<reference evidence="1 2" key="1">
    <citation type="submission" date="2017-06" db="EMBL/GenBank/DDBJ databases">
        <title>A platform for efficient transgenesis in Macrostomum lignano, a flatworm model organism for stem cell research.</title>
        <authorList>
            <person name="Berezikov E."/>
        </authorList>
    </citation>
    <scope>NUCLEOTIDE SEQUENCE [LARGE SCALE GENOMIC DNA]</scope>
    <source>
        <strain evidence="1">DV1</strain>
        <tissue evidence="1">Whole organism</tissue>
    </source>
</reference>
<evidence type="ECO:0000313" key="1">
    <source>
        <dbReference type="EMBL" id="PAA75994.1"/>
    </source>
</evidence>
<organism evidence="1 2">
    <name type="scientific">Macrostomum lignano</name>
    <dbReference type="NCBI Taxonomy" id="282301"/>
    <lineage>
        <taxon>Eukaryota</taxon>
        <taxon>Metazoa</taxon>
        <taxon>Spiralia</taxon>
        <taxon>Lophotrochozoa</taxon>
        <taxon>Platyhelminthes</taxon>
        <taxon>Rhabditophora</taxon>
        <taxon>Macrostomorpha</taxon>
        <taxon>Macrostomida</taxon>
        <taxon>Macrostomidae</taxon>
        <taxon>Macrostomum</taxon>
    </lineage>
</organism>
<dbReference type="EMBL" id="NIVC01000850">
    <property type="protein sequence ID" value="PAA75994.1"/>
    <property type="molecule type" value="Genomic_DNA"/>
</dbReference>
<proteinExistence type="predicted"/>
<protein>
    <submittedName>
        <fullName evidence="1">Uncharacterized protein</fullName>
    </submittedName>
</protein>
<comment type="caution">
    <text evidence="1">The sequence shown here is derived from an EMBL/GenBank/DDBJ whole genome shotgun (WGS) entry which is preliminary data.</text>
</comment>
<gene>
    <name evidence="1" type="ORF">BOX15_Mlig010536g6</name>
</gene>
<accession>A0A267FS01</accession>
<evidence type="ECO:0000313" key="2">
    <source>
        <dbReference type="Proteomes" id="UP000215902"/>
    </source>
</evidence>
<keyword evidence="2" id="KW-1185">Reference proteome</keyword>
<dbReference type="AlphaFoldDB" id="A0A267FS01"/>
<sequence length="289" mass="31253">MRWYIHVTSVHSLPPPELAMPTLPASVTVCGFASTESSRAIANFAAAEARLLGGALASLAPVSPSDSLATGDLLVVRAPQTSPSAGRYARARLVAIENLIEDNNIDQQSSLRVQLLDYTCHVTGQPLELVSNLVDCRKFVVPNPSAESDAEDIEEFVNLPPMGKSFCIADVADIEPVDNPLTGCLAVVTATTESTSDNANNLPLVRLRRLTPLELASPRHRHSGSLHWTGSHWSEEPLHTAESDALAQLEISQLREYIIHCNCLAGRERALRLFEEKVRQDCISSAGSS</sequence>